<dbReference type="EMBL" id="ML220112">
    <property type="protein sequence ID" value="TGZ84761.1"/>
    <property type="molecule type" value="Genomic_DNA"/>
</dbReference>
<reference evidence="9 10" key="1">
    <citation type="submission" date="2019-04" db="EMBL/GenBank/DDBJ databases">
        <title>Comparative genomics and transcriptomics to analyze fruiting body development in filamentous ascomycetes.</title>
        <authorList>
            <consortium name="DOE Joint Genome Institute"/>
            <person name="Lutkenhaus R."/>
            <person name="Traeger S."/>
            <person name="Breuer J."/>
            <person name="Kuo A."/>
            <person name="Lipzen A."/>
            <person name="Pangilinan J."/>
            <person name="Dilworth D."/>
            <person name="Sandor L."/>
            <person name="Poggeler S."/>
            <person name="Barry K."/>
            <person name="Grigoriev I.V."/>
            <person name="Nowrousian M."/>
        </authorList>
    </citation>
    <scope>NUCLEOTIDE SEQUENCE [LARGE SCALE GENOMIC DNA]</scope>
    <source>
        <strain evidence="9 10">CBS 389.68</strain>
    </source>
</reference>
<evidence type="ECO:0000259" key="8">
    <source>
        <dbReference type="SMART" id="SM01115"/>
    </source>
</evidence>
<dbReference type="PANTHER" id="PTHR36562:SF5">
    <property type="entry name" value="SERINE_ARGININE REPETITIVE MATRIX 2"/>
    <property type="match status" value="1"/>
</dbReference>
<dbReference type="InterPro" id="IPR013170">
    <property type="entry name" value="mRNA_splic_Cwf21_dom"/>
</dbReference>
<dbReference type="OrthoDB" id="10267305at2759"/>
<keyword evidence="4" id="KW-0747">Spliceosome</keyword>
<evidence type="ECO:0000313" key="10">
    <source>
        <dbReference type="Proteomes" id="UP000298138"/>
    </source>
</evidence>
<dbReference type="Pfam" id="PF08312">
    <property type="entry name" value="cwf21"/>
    <property type="match status" value="1"/>
</dbReference>
<feature type="region of interest" description="Disordered" evidence="7">
    <location>
        <begin position="99"/>
        <end position="201"/>
    </location>
</feature>
<name>A0A4S2N670_9PEZI</name>
<comment type="subcellular location">
    <subcellularLocation>
        <location evidence="1">Nucleus</location>
    </subcellularLocation>
</comment>
<evidence type="ECO:0000256" key="2">
    <source>
        <dbReference type="ARBA" id="ARBA00005954"/>
    </source>
</evidence>
<dbReference type="AlphaFoldDB" id="A0A4S2N670"/>
<dbReference type="Gene3D" id="6.10.140.420">
    <property type="match status" value="1"/>
</dbReference>
<dbReference type="STRING" id="341454.A0A4S2N670"/>
<evidence type="ECO:0000256" key="7">
    <source>
        <dbReference type="SAM" id="MobiDB-lite"/>
    </source>
</evidence>
<protein>
    <submittedName>
        <fullName evidence="9">Cwf21-domain-containing protein</fullName>
    </submittedName>
</protein>
<dbReference type="FunCoup" id="A0A4S2N670">
    <property type="interactions" value="44"/>
</dbReference>
<keyword evidence="6" id="KW-0539">Nucleus</keyword>
<evidence type="ECO:0000256" key="1">
    <source>
        <dbReference type="ARBA" id="ARBA00004123"/>
    </source>
</evidence>
<comment type="similarity">
    <text evidence="2">Belongs to the CWC21 family.</text>
</comment>
<accession>A0A4S2N670</accession>
<keyword evidence="10" id="KW-1185">Reference proteome</keyword>
<sequence length="201" mass="22988">MSSNVGLSTPRGSGTSGYVQKNHAFLRPRDGPPHHHSPSSMAPPRKPRTADASILLHEQKRNIEVACLELQDELEEAGELDEEQIEARVDELRKKMTTELESGAASGAAYRGKGRDGKGGRREFKSHEVHEMAAQKEREMERLRSALGISKDYEEGSHWRRQEEDKERRMRNAAEGDDDGRRDRRYERTERRRSRSASPER</sequence>
<dbReference type="InterPro" id="IPR051372">
    <property type="entry name" value="CWC21"/>
</dbReference>
<dbReference type="GO" id="GO:0005681">
    <property type="term" value="C:spliceosomal complex"/>
    <property type="evidence" value="ECO:0007669"/>
    <property type="project" value="UniProtKB-KW"/>
</dbReference>
<dbReference type="SMART" id="SM01115">
    <property type="entry name" value="cwf21"/>
    <property type="match status" value="1"/>
</dbReference>
<dbReference type="CDD" id="cd21372">
    <property type="entry name" value="cwf21_CWC21-like"/>
    <property type="match status" value="1"/>
</dbReference>
<keyword evidence="3" id="KW-0507">mRNA processing</keyword>
<proteinExistence type="inferred from homology"/>
<evidence type="ECO:0000256" key="6">
    <source>
        <dbReference type="ARBA" id="ARBA00023242"/>
    </source>
</evidence>
<feature type="domain" description="CWF21" evidence="8">
    <location>
        <begin position="55"/>
        <end position="101"/>
    </location>
</feature>
<evidence type="ECO:0000256" key="3">
    <source>
        <dbReference type="ARBA" id="ARBA00022664"/>
    </source>
</evidence>
<feature type="compositionally biased region" description="Basic and acidic residues" evidence="7">
    <location>
        <begin position="113"/>
        <end position="144"/>
    </location>
</feature>
<dbReference type="PANTHER" id="PTHR36562">
    <property type="entry name" value="SERINE/ARGININE REPETITIVE MATRIX 2"/>
    <property type="match status" value="1"/>
</dbReference>
<gene>
    <name evidence="9" type="ORF">EX30DRAFT_7544</name>
</gene>
<dbReference type="GO" id="GO:0008380">
    <property type="term" value="P:RNA splicing"/>
    <property type="evidence" value="ECO:0007669"/>
    <property type="project" value="UniProtKB-KW"/>
</dbReference>
<keyword evidence="5" id="KW-0508">mRNA splicing</keyword>
<feature type="compositionally biased region" description="Polar residues" evidence="7">
    <location>
        <begin position="1"/>
        <end position="19"/>
    </location>
</feature>
<evidence type="ECO:0000256" key="5">
    <source>
        <dbReference type="ARBA" id="ARBA00023187"/>
    </source>
</evidence>
<evidence type="ECO:0000313" key="9">
    <source>
        <dbReference type="EMBL" id="TGZ84761.1"/>
    </source>
</evidence>
<dbReference type="InParanoid" id="A0A4S2N670"/>
<dbReference type="Proteomes" id="UP000298138">
    <property type="component" value="Unassembled WGS sequence"/>
</dbReference>
<dbReference type="GO" id="GO:0006397">
    <property type="term" value="P:mRNA processing"/>
    <property type="evidence" value="ECO:0007669"/>
    <property type="project" value="UniProtKB-KW"/>
</dbReference>
<feature type="compositionally biased region" description="Basic and acidic residues" evidence="7">
    <location>
        <begin position="151"/>
        <end position="190"/>
    </location>
</feature>
<organism evidence="9 10">
    <name type="scientific">Ascodesmis nigricans</name>
    <dbReference type="NCBI Taxonomy" id="341454"/>
    <lineage>
        <taxon>Eukaryota</taxon>
        <taxon>Fungi</taxon>
        <taxon>Dikarya</taxon>
        <taxon>Ascomycota</taxon>
        <taxon>Pezizomycotina</taxon>
        <taxon>Pezizomycetes</taxon>
        <taxon>Pezizales</taxon>
        <taxon>Ascodesmidaceae</taxon>
        <taxon>Ascodesmis</taxon>
    </lineage>
</organism>
<feature type="region of interest" description="Disordered" evidence="7">
    <location>
        <begin position="1"/>
        <end position="52"/>
    </location>
</feature>
<evidence type="ECO:0000256" key="4">
    <source>
        <dbReference type="ARBA" id="ARBA00022728"/>
    </source>
</evidence>